<dbReference type="InterPro" id="IPR011990">
    <property type="entry name" value="TPR-like_helical_dom_sf"/>
</dbReference>
<keyword evidence="2" id="KW-1185">Reference proteome</keyword>
<evidence type="ECO:0000313" key="1">
    <source>
        <dbReference type="EMBL" id="PAV17175.1"/>
    </source>
</evidence>
<accession>A0A286UCC2</accession>
<proteinExistence type="predicted"/>
<dbReference type="Gene3D" id="1.25.40.10">
    <property type="entry name" value="Tetratricopeptide repeat domain"/>
    <property type="match status" value="1"/>
</dbReference>
<dbReference type="SUPFAM" id="SSF48452">
    <property type="entry name" value="TPR-like"/>
    <property type="match status" value="1"/>
</dbReference>
<reference evidence="1 2" key="1">
    <citation type="journal article" date="2017" name="Mol. Ecol.">
        <title>Comparative and population genomic landscape of Phellinus noxius: A hypervariable fungus causing root rot in trees.</title>
        <authorList>
            <person name="Chung C.L."/>
            <person name="Lee T.J."/>
            <person name="Akiba M."/>
            <person name="Lee H.H."/>
            <person name="Kuo T.H."/>
            <person name="Liu D."/>
            <person name="Ke H.M."/>
            <person name="Yokoi T."/>
            <person name="Roa M.B."/>
            <person name="Lu M.J."/>
            <person name="Chang Y.Y."/>
            <person name="Ann P.J."/>
            <person name="Tsai J.N."/>
            <person name="Chen C.Y."/>
            <person name="Tzean S.S."/>
            <person name="Ota Y."/>
            <person name="Hattori T."/>
            <person name="Sahashi N."/>
            <person name="Liou R.F."/>
            <person name="Kikuchi T."/>
            <person name="Tsai I.J."/>
        </authorList>
    </citation>
    <scope>NUCLEOTIDE SEQUENCE [LARGE SCALE GENOMIC DNA]</scope>
    <source>
        <strain evidence="1 2">FFPRI411160</strain>
    </source>
</reference>
<organism evidence="1 2">
    <name type="scientific">Pyrrhoderma noxium</name>
    <dbReference type="NCBI Taxonomy" id="2282107"/>
    <lineage>
        <taxon>Eukaryota</taxon>
        <taxon>Fungi</taxon>
        <taxon>Dikarya</taxon>
        <taxon>Basidiomycota</taxon>
        <taxon>Agaricomycotina</taxon>
        <taxon>Agaricomycetes</taxon>
        <taxon>Hymenochaetales</taxon>
        <taxon>Hymenochaetaceae</taxon>
        <taxon>Pyrrhoderma</taxon>
    </lineage>
</organism>
<dbReference type="InParanoid" id="A0A286UCC2"/>
<dbReference type="AlphaFoldDB" id="A0A286UCC2"/>
<sequence length="108" mass="12602">MSIDAYKEVLVLCPPDDPWQYEARNNLGVCLKNRYLHLRNMIDLEGSIKLHDEALSLRQQGHPNRPQALCNLGAVLGMMFEISKDMEYYNQWGLLRILQRKWRGVGIM</sequence>
<dbReference type="OrthoDB" id="2690695at2759"/>
<protein>
    <recommendedName>
        <fullName evidence="3">TPR</fullName>
    </recommendedName>
</protein>
<comment type="caution">
    <text evidence="1">The sequence shown here is derived from an EMBL/GenBank/DDBJ whole genome shotgun (WGS) entry which is preliminary data.</text>
</comment>
<evidence type="ECO:0000313" key="2">
    <source>
        <dbReference type="Proteomes" id="UP000217199"/>
    </source>
</evidence>
<name>A0A286UCC2_9AGAM</name>
<dbReference type="STRING" id="2282107.A0A286UCC2"/>
<dbReference type="EMBL" id="NBII01000007">
    <property type="protein sequence ID" value="PAV17175.1"/>
    <property type="molecule type" value="Genomic_DNA"/>
</dbReference>
<dbReference type="Proteomes" id="UP000217199">
    <property type="component" value="Unassembled WGS sequence"/>
</dbReference>
<evidence type="ECO:0008006" key="3">
    <source>
        <dbReference type="Google" id="ProtNLM"/>
    </source>
</evidence>
<gene>
    <name evidence="1" type="ORF">PNOK_0723900</name>
</gene>